<accession>A0A1V3XIK8</accession>
<protein>
    <submittedName>
        <fullName evidence="1">Uncharacterized protein</fullName>
    </submittedName>
</protein>
<reference evidence="1 2" key="1">
    <citation type="submission" date="2017-02" db="EMBL/GenBank/DDBJ databases">
        <title>Complete genome sequences of Mycobacterium kansasii strains isolated from rhesus macaques.</title>
        <authorList>
            <person name="Panda A."/>
            <person name="Nagaraj S."/>
            <person name="Zhao X."/>
            <person name="Tettelin H."/>
            <person name="Detolla L.J."/>
        </authorList>
    </citation>
    <scope>NUCLEOTIDE SEQUENCE [LARGE SCALE GENOMIC DNA]</scope>
    <source>
        <strain evidence="1 2">11-3813</strain>
    </source>
</reference>
<organism evidence="1 2">
    <name type="scientific">Mycobacterium kansasii</name>
    <dbReference type="NCBI Taxonomy" id="1768"/>
    <lineage>
        <taxon>Bacteria</taxon>
        <taxon>Bacillati</taxon>
        <taxon>Actinomycetota</taxon>
        <taxon>Actinomycetes</taxon>
        <taxon>Mycobacteriales</taxon>
        <taxon>Mycobacteriaceae</taxon>
        <taxon>Mycobacterium</taxon>
    </lineage>
</organism>
<name>A0A1V3XIK8_MYCKA</name>
<proteinExistence type="predicted"/>
<gene>
    <name evidence="1" type="ORF">BZL30_2808</name>
</gene>
<dbReference type="EMBL" id="MVBM01000002">
    <property type="protein sequence ID" value="OOK78281.1"/>
    <property type="molecule type" value="Genomic_DNA"/>
</dbReference>
<evidence type="ECO:0000313" key="2">
    <source>
        <dbReference type="Proteomes" id="UP000189229"/>
    </source>
</evidence>
<comment type="caution">
    <text evidence="1">The sequence shown here is derived from an EMBL/GenBank/DDBJ whole genome shotgun (WGS) entry which is preliminary data.</text>
</comment>
<sequence length="54" mass="6163">MLLLSELLTEALASGPPGCRASPPRLTRAGWDCHWRNSFRRICVVSTRFGWRMC</sequence>
<evidence type="ECO:0000313" key="1">
    <source>
        <dbReference type="EMBL" id="OOK78281.1"/>
    </source>
</evidence>
<dbReference type="AlphaFoldDB" id="A0A1V3XIK8"/>
<dbReference type="Proteomes" id="UP000189229">
    <property type="component" value="Unassembled WGS sequence"/>
</dbReference>